<dbReference type="Pfam" id="PF01057">
    <property type="entry name" value="Parvo_NS1"/>
    <property type="match status" value="1"/>
</dbReference>
<feature type="domain" description="Parvovirus non-structural protein 1 helicase" evidence="7">
    <location>
        <begin position="330"/>
        <end position="485"/>
    </location>
</feature>
<evidence type="ECO:0000259" key="7">
    <source>
        <dbReference type="Pfam" id="PF01057"/>
    </source>
</evidence>
<evidence type="ECO:0000256" key="1">
    <source>
        <dbReference type="ARBA" id="ARBA00004147"/>
    </source>
</evidence>
<dbReference type="Gene3D" id="3.40.50.300">
    <property type="entry name" value="P-loop containing nucleotide triphosphate hydrolases"/>
    <property type="match status" value="1"/>
</dbReference>
<comment type="subcellular location">
    <subcellularLocation>
        <location evidence="1">Host nucleus</location>
    </subcellularLocation>
</comment>
<evidence type="ECO:0000256" key="5">
    <source>
        <dbReference type="ARBA" id="ARBA00022840"/>
    </source>
</evidence>
<dbReference type="GO" id="GO:0006260">
    <property type="term" value="P:DNA replication"/>
    <property type="evidence" value="ECO:0007669"/>
    <property type="project" value="UniProtKB-KW"/>
</dbReference>
<reference evidence="8" key="1">
    <citation type="submission" date="2020-01" db="EMBL/GenBank/DDBJ databases">
        <title>Viral genomes from wild and zoo birds in China.</title>
        <authorList>
            <person name="Dai Z."/>
            <person name="Shan L.T."/>
            <person name="Yang X.S."/>
        </authorList>
    </citation>
    <scope>NUCLEOTIDE SEQUENCE</scope>
    <source>
        <strain evidence="8">Zftwig05par1</strain>
    </source>
</reference>
<dbReference type="GO" id="GO:0042025">
    <property type="term" value="C:host cell nucleus"/>
    <property type="evidence" value="ECO:0007669"/>
    <property type="project" value="UniProtKB-SubCell"/>
</dbReference>
<dbReference type="GO" id="GO:0019079">
    <property type="term" value="P:viral genome replication"/>
    <property type="evidence" value="ECO:0007669"/>
    <property type="project" value="InterPro"/>
</dbReference>
<keyword evidence="4" id="KW-0547">Nucleotide-binding</keyword>
<organism evidence="8">
    <name type="scientific">Parvoviridae sp</name>
    <dbReference type="NCBI Taxonomy" id="1940570"/>
    <lineage>
        <taxon>Viruses</taxon>
        <taxon>Monodnaviria</taxon>
        <taxon>Shotokuvirae</taxon>
        <taxon>Cossaviricota</taxon>
        <taxon>Quintoviricetes</taxon>
        <taxon>Piccovirales</taxon>
        <taxon>Parvoviridae</taxon>
    </lineage>
</organism>
<proteinExistence type="predicted"/>
<evidence type="ECO:0000256" key="4">
    <source>
        <dbReference type="ARBA" id="ARBA00022741"/>
    </source>
</evidence>
<name>A0A7D3QIR3_9VIRU</name>
<sequence length="773" mass="87619">MEYHFTLSSGGGSYNLTMDMRRIMAIKGSEATRLTKTWLVGRMPNTRSYWCHSGFRINRADLEGKSHSEREEVVKTVGERFKEFIVAKAKCYILAVGHCYYDINYEDRWDHIHVLYRHYKGCAATAAIRDFCVAREYSFWYSEVRYPANFIEYLLQGGGRKVLFETGRRPTEGFPGRDYSIRRDEEMCLCEPKFGDGGGGPEDTGACPGARRLNTSARDISLSRSGRIQTAKAEQREELWNEIRALLVKYRTTDEISFGNKILGSKDNELISWYNHNRVEASWKDNYETATSAYQVEIMNMKWEDIINQLPEEGEEYEKKCMGVEESMHHMVKLCEHQGVNIKDLTRDIWATLDKWHQRKNTLLIHGASETGKSWLGDSIAQAAIIVYNNGTFNRSAGGFPFQDFIRKRLARIEECNITADWVENIKCLFGGQPLDVAVKYKNAGKVGRVPIVCTTNVWPWQYCQQAEKPLRDRCYIYQFNRRINWHIPGSIHPRAFLALAKYYGYTAQPISTAALGGSFEPSMLGDPGPNGGGLPALKRYIEEAEPREGSGPRTKRRRMSSETSTHGSSGDDDILQCSSGQETPDVCEGVPEGRDRGGDIGLESGESASESLLAAADGDIGDFSDLISNWGDMDFDTQGGGGEGPGTMDTGAAIEEWLQERKEEEVPESKKRTGDDSSRWISPDRYDIIRPGGSIEGDDYWLCLDEEDGSEDLLRQGYDRWCLWIITQIARGTREYVKLKTYEEVKDEWHFYVYDCLDDALGAKMDAIKTVG</sequence>
<evidence type="ECO:0000256" key="3">
    <source>
        <dbReference type="ARBA" id="ARBA00022705"/>
    </source>
</evidence>
<evidence type="ECO:0000313" key="8">
    <source>
        <dbReference type="EMBL" id="QKE54997.1"/>
    </source>
</evidence>
<dbReference type="InterPro" id="IPR001257">
    <property type="entry name" value="Parvovirus_NS1_helicase"/>
</dbReference>
<feature type="region of interest" description="Disordered" evidence="6">
    <location>
        <begin position="544"/>
        <end position="605"/>
    </location>
</feature>
<protein>
    <submittedName>
        <fullName evidence="8">Nonstructural protein</fullName>
    </submittedName>
</protein>
<keyword evidence="2" id="KW-1048">Host nucleus</keyword>
<evidence type="ECO:0000256" key="2">
    <source>
        <dbReference type="ARBA" id="ARBA00022562"/>
    </source>
</evidence>
<dbReference type="InterPro" id="IPR027417">
    <property type="entry name" value="P-loop_NTPase"/>
</dbReference>
<dbReference type="GO" id="GO:0005524">
    <property type="term" value="F:ATP binding"/>
    <property type="evidence" value="ECO:0007669"/>
    <property type="project" value="UniProtKB-KW"/>
</dbReference>
<evidence type="ECO:0000256" key="6">
    <source>
        <dbReference type="SAM" id="MobiDB-lite"/>
    </source>
</evidence>
<keyword evidence="3" id="KW-0235">DNA replication</keyword>
<dbReference type="SUPFAM" id="SSF52540">
    <property type="entry name" value="P-loop containing nucleoside triphosphate hydrolases"/>
    <property type="match status" value="1"/>
</dbReference>
<keyword evidence="5" id="KW-0067">ATP-binding</keyword>
<dbReference type="EMBL" id="MT138331">
    <property type="protein sequence ID" value="QKE54997.1"/>
    <property type="molecule type" value="Genomic_DNA"/>
</dbReference>
<accession>A0A7D3QIR3</accession>